<dbReference type="PANTHER" id="PTHR10871:SF1">
    <property type="entry name" value="SMALL RIBOSOMAL SUBUNIT PROTEIN US13M"/>
    <property type="match status" value="1"/>
</dbReference>
<dbReference type="Pfam" id="PF00416">
    <property type="entry name" value="Ribosomal_S13"/>
    <property type="match status" value="1"/>
</dbReference>
<dbReference type="PANTHER" id="PTHR10871">
    <property type="entry name" value="30S RIBOSOMAL PROTEIN S13/40S RIBOSOMAL PROTEIN S18"/>
    <property type="match status" value="1"/>
</dbReference>
<reference evidence="5" key="1">
    <citation type="journal article" date="2023" name="Mol. Plant Microbe Interact.">
        <title>Elucidating the Obligate Nature and Biological Capacity of an Invasive Fungal Corn Pathogen.</title>
        <authorList>
            <person name="MacCready J.S."/>
            <person name="Roggenkamp E.M."/>
            <person name="Gdanetz K."/>
            <person name="Chilvers M.I."/>
        </authorList>
    </citation>
    <scope>NUCLEOTIDE SEQUENCE</scope>
    <source>
        <strain evidence="5">PM02</strain>
    </source>
</reference>
<keyword evidence="6" id="KW-1185">Reference proteome</keyword>
<protein>
    <recommendedName>
        <fullName evidence="7">Ribosomal protein S13</fullName>
    </recommendedName>
</protein>
<dbReference type="SUPFAM" id="SSF46946">
    <property type="entry name" value="S13-like H2TH domain"/>
    <property type="match status" value="1"/>
</dbReference>
<dbReference type="GO" id="GO:0003735">
    <property type="term" value="F:structural constituent of ribosome"/>
    <property type="evidence" value="ECO:0007669"/>
    <property type="project" value="InterPro"/>
</dbReference>
<evidence type="ECO:0000256" key="2">
    <source>
        <dbReference type="ARBA" id="ARBA00022980"/>
    </source>
</evidence>
<keyword evidence="3 4" id="KW-0687">Ribonucleoprotein</keyword>
<evidence type="ECO:0000256" key="4">
    <source>
        <dbReference type="RuleBase" id="RU003830"/>
    </source>
</evidence>
<keyword evidence="2 4" id="KW-0689">Ribosomal protein</keyword>
<sequence>MPQIFGVTFNEQKLVRKALESFWGLGPQTALRLLAKHSVHPRAKMGGLPQRTMTALTAELGAMVIESDAKKIVNDNIVRLREMNAYRGRRHAMGLPVRGQNTRGQILTARKLNRVPRFWYGS</sequence>
<dbReference type="GO" id="GO:0003723">
    <property type="term" value="F:RNA binding"/>
    <property type="evidence" value="ECO:0007669"/>
    <property type="project" value="InterPro"/>
</dbReference>
<dbReference type="GO" id="GO:0015935">
    <property type="term" value="C:small ribosomal subunit"/>
    <property type="evidence" value="ECO:0007669"/>
    <property type="project" value="TreeGrafter"/>
</dbReference>
<dbReference type="Proteomes" id="UP001217918">
    <property type="component" value="Unassembled WGS sequence"/>
</dbReference>
<name>A0AAD9HYP0_9PEZI</name>
<dbReference type="GO" id="GO:0006412">
    <property type="term" value="P:translation"/>
    <property type="evidence" value="ECO:0007669"/>
    <property type="project" value="InterPro"/>
</dbReference>
<accession>A0AAD9HYP0</accession>
<dbReference type="PIRSF" id="PIRSF002134">
    <property type="entry name" value="Ribosomal_S13"/>
    <property type="match status" value="1"/>
</dbReference>
<dbReference type="AlphaFoldDB" id="A0AAD9HYP0"/>
<dbReference type="EMBL" id="JAQQPM010000001">
    <property type="protein sequence ID" value="KAK2067871.1"/>
    <property type="molecule type" value="Genomic_DNA"/>
</dbReference>
<evidence type="ECO:0008006" key="7">
    <source>
        <dbReference type="Google" id="ProtNLM"/>
    </source>
</evidence>
<dbReference type="InterPro" id="IPR027437">
    <property type="entry name" value="Rbsml_uS13_C"/>
</dbReference>
<dbReference type="InterPro" id="IPR018269">
    <property type="entry name" value="Ribosomal_uS13_CS"/>
</dbReference>
<dbReference type="Gene3D" id="4.10.910.10">
    <property type="entry name" value="30s ribosomal protein s13, domain 2"/>
    <property type="match status" value="1"/>
</dbReference>
<dbReference type="GO" id="GO:0005739">
    <property type="term" value="C:mitochondrion"/>
    <property type="evidence" value="ECO:0007669"/>
    <property type="project" value="TreeGrafter"/>
</dbReference>
<organism evidence="5 6">
    <name type="scientific">Phyllachora maydis</name>
    <dbReference type="NCBI Taxonomy" id="1825666"/>
    <lineage>
        <taxon>Eukaryota</taxon>
        <taxon>Fungi</taxon>
        <taxon>Dikarya</taxon>
        <taxon>Ascomycota</taxon>
        <taxon>Pezizomycotina</taxon>
        <taxon>Sordariomycetes</taxon>
        <taxon>Sordariomycetidae</taxon>
        <taxon>Phyllachorales</taxon>
        <taxon>Phyllachoraceae</taxon>
        <taxon>Phyllachora</taxon>
    </lineage>
</organism>
<evidence type="ECO:0000313" key="5">
    <source>
        <dbReference type="EMBL" id="KAK2067871.1"/>
    </source>
</evidence>
<comment type="caution">
    <text evidence="5">The sequence shown here is derived from an EMBL/GenBank/DDBJ whole genome shotgun (WGS) entry which is preliminary data.</text>
</comment>
<gene>
    <name evidence="5" type="ORF">P8C59_001576</name>
</gene>
<dbReference type="InterPro" id="IPR010979">
    <property type="entry name" value="Ribosomal_uS13-like_H2TH"/>
</dbReference>
<evidence type="ECO:0000256" key="1">
    <source>
        <dbReference type="ARBA" id="ARBA00008080"/>
    </source>
</evidence>
<evidence type="ECO:0000313" key="6">
    <source>
        <dbReference type="Proteomes" id="UP001217918"/>
    </source>
</evidence>
<dbReference type="PROSITE" id="PS00646">
    <property type="entry name" value="RIBOSOMAL_S13_1"/>
    <property type="match status" value="1"/>
</dbReference>
<dbReference type="InterPro" id="IPR001892">
    <property type="entry name" value="Ribosomal_uS13"/>
</dbReference>
<proteinExistence type="inferred from homology"/>
<evidence type="ECO:0000256" key="3">
    <source>
        <dbReference type="ARBA" id="ARBA00023274"/>
    </source>
</evidence>
<comment type="similarity">
    <text evidence="1 4">Belongs to the universal ribosomal protein uS13 family.</text>
</comment>
<dbReference type="Gene3D" id="1.10.8.50">
    <property type="match status" value="1"/>
</dbReference>
<dbReference type="PROSITE" id="PS50159">
    <property type="entry name" value="RIBOSOMAL_S13_2"/>
    <property type="match status" value="1"/>
</dbReference>